<name>A0ACA9N6H4_9GLOM</name>
<keyword evidence="2" id="KW-1185">Reference proteome</keyword>
<feature type="non-terminal residue" evidence="1">
    <location>
        <position position="1"/>
    </location>
</feature>
<gene>
    <name evidence="1" type="ORF">DHETER_LOCUS8713</name>
</gene>
<proteinExistence type="predicted"/>
<dbReference type="Proteomes" id="UP000789702">
    <property type="component" value="Unassembled WGS sequence"/>
</dbReference>
<organism evidence="1 2">
    <name type="scientific">Dentiscutata heterogama</name>
    <dbReference type="NCBI Taxonomy" id="1316150"/>
    <lineage>
        <taxon>Eukaryota</taxon>
        <taxon>Fungi</taxon>
        <taxon>Fungi incertae sedis</taxon>
        <taxon>Mucoromycota</taxon>
        <taxon>Glomeromycotina</taxon>
        <taxon>Glomeromycetes</taxon>
        <taxon>Diversisporales</taxon>
        <taxon>Gigasporaceae</taxon>
        <taxon>Dentiscutata</taxon>
    </lineage>
</organism>
<evidence type="ECO:0000313" key="1">
    <source>
        <dbReference type="EMBL" id="CAG8638197.1"/>
    </source>
</evidence>
<sequence length="40" mass="4790">DENESIMDVKNQTDNEENTTNETNNENTMDYKYVMNLMKE</sequence>
<protein>
    <submittedName>
        <fullName evidence="1">1265_t:CDS:1</fullName>
    </submittedName>
</protein>
<reference evidence="1" key="1">
    <citation type="submission" date="2021-06" db="EMBL/GenBank/DDBJ databases">
        <authorList>
            <person name="Kallberg Y."/>
            <person name="Tangrot J."/>
            <person name="Rosling A."/>
        </authorList>
    </citation>
    <scope>NUCLEOTIDE SEQUENCE</scope>
    <source>
        <strain evidence="1">IL203A</strain>
    </source>
</reference>
<dbReference type="EMBL" id="CAJVPU010014188">
    <property type="protein sequence ID" value="CAG8638197.1"/>
    <property type="molecule type" value="Genomic_DNA"/>
</dbReference>
<comment type="caution">
    <text evidence="1">The sequence shown here is derived from an EMBL/GenBank/DDBJ whole genome shotgun (WGS) entry which is preliminary data.</text>
</comment>
<accession>A0ACA9N6H4</accession>
<evidence type="ECO:0000313" key="2">
    <source>
        <dbReference type="Proteomes" id="UP000789702"/>
    </source>
</evidence>